<sequence length="71" mass="7789">MDLSTVVDLYIEGKVIPTEFLVLLKAKGNKSLLGLDFLNAAGIVYDVQGGKWHSPEILENSASSSRRHSKM</sequence>
<organism evidence="1 2">
    <name type="scientific">Trichonephila clavipes</name>
    <name type="common">Golden silk orbweaver</name>
    <name type="synonym">Nephila clavipes</name>
    <dbReference type="NCBI Taxonomy" id="2585209"/>
    <lineage>
        <taxon>Eukaryota</taxon>
        <taxon>Metazoa</taxon>
        <taxon>Ecdysozoa</taxon>
        <taxon>Arthropoda</taxon>
        <taxon>Chelicerata</taxon>
        <taxon>Arachnida</taxon>
        <taxon>Araneae</taxon>
        <taxon>Araneomorphae</taxon>
        <taxon>Entelegynae</taxon>
        <taxon>Araneoidea</taxon>
        <taxon>Nephilidae</taxon>
        <taxon>Trichonephila</taxon>
    </lineage>
</organism>
<dbReference type="Proteomes" id="UP000887159">
    <property type="component" value="Unassembled WGS sequence"/>
</dbReference>
<keyword evidence="2" id="KW-1185">Reference proteome</keyword>
<reference evidence="1" key="1">
    <citation type="submission" date="2020-08" db="EMBL/GenBank/DDBJ databases">
        <title>Multicomponent nature underlies the extraordinary mechanical properties of spider dragline silk.</title>
        <authorList>
            <person name="Kono N."/>
            <person name="Nakamura H."/>
            <person name="Mori M."/>
            <person name="Yoshida Y."/>
            <person name="Ohtoshi R."/>
            <person name="Malay A.D."/>
            <person name="Moran D.A.P."/>
            <person name="Tomita M."/>
            <person name="Numata K."/>
            <person name="Arakawa K."/>
        </authorList>
    </citation>
    <scope>NUCLEOTIDE SEQUENCE</scope>
</reference>
<evidence type="ECO:0000313" key="1">
    <source>
        <dbReference type="EMBL" id="GFY12649.1"/>
    </source>
</evidence>
<proteinExistence type="predicted"/>
<comment type="caution">
    <text evidence="1">The sequence shown here is derived from an EMBL/GenBank/DDBJ whole genome shotgun (WGS) entry which is preliminary data.</text>
</comment>
<name>A0A8X6VH90_TRICX</name>
<dbReference type="EMBL" id="BMAU01021315">
    <property type="protein sequence ID" value="GFY12649.1"/>
    <property type="molecule type" value="Genomic_DNA"/>
</dbReference>
<accession>A0A8X6VH90</accession>
<protein>
    <submittedName>
        <fullName evidence="1">Uncharacterized protein</fullName>
    </submittedName>
</protein>
<gene>
    <name evidence="1" type="ORF">TNCV_2448401</name>
</gene>
<dbReference type="AlphaFoldDB" id="A0A8X6VH90"/>
<evidence type="ECO:0000313" key="2">
    <source>
        <dbReference type="Proteomes" id="UP000887159"/>
    </source>
</evidence>